<evidence type="ECO:0000313" key="14">
    <source>
        <dbReference type="EnsemblPlants" id="AET5Gv20526700.1"/>
    </source>
</evidence>
<dbReference type="Pfam" id="PF01762">
    <property type="entry name" value="Galactosyl_T"/>
    <property type="match status" value="1"/>
</dbReference>
<evidence type="ECO:0000256" key="12">
    <source>
        <dbReference type="ARBA" id="ARBA00023211"/>
    </source>
</evidence>
<feature type="transmembrane region" description="Helical" evidence="13">
    <location>
        <begin position="37"/>
        <end position="58"/>
    </location>
</feature>
<dbReference type="InterPro" id="IPR002659">
    <property type="entry name" value="Glyco_trans_31"/>
</dbReference>
<reference evidence="15" key="2">
    <citation type="journal article" date="2017" name="Nat. Plants">
        <title>The Aegilops tauschii genome reveals multiple impacts of transposons.</title>
        <authorList>
            <person name="Zhao G."/>
            <person name="Zou C."/>
            <person name="Li K."/>
            <person name="Wang K."/>
            <person name="Li T."/>
            <person name="Gao L."/>
            <person name="Zhang X."/>
            <person name="Wang H."/>
            <person name="Yang Z."/>
            <person name="Liu X."/>
            <person name="Jiang W."/>
            <person name="Mao L."/>
            <person name="Kong X."/>
            <person name="Jiao Y."/>
            <person name="Jia J."/>
        </authorList>
    </citation>
    <scope>NUCLEOTIDE SEQUENCE [LARGE SCALE GENOMIC DNA]</scope>
    <source>
        <strain evidence="15">cv. AL8/78</strain>
    </source>
</reference>
<dbReference type="EnsemblPlants" id="AET5Gv20526700.1">
    <property type="protein sequence ID" value="AET5Gv20526700.1"/>
    <property type="gene ID" value="AET5Gv20526700"/>
</dbReference>
<evidence type="ECO:0000256" key="2">
    <source>
        <dbReference type="ARBA" id="ARBA00004323"/>
    </source>
</evidence>
<name>A0A453KVL5_AEGTS</name>
<evidence type="ECO:0000313" key="15">
    <source>
        <dbReference type="Proteomes" id="UP000015105"/>
    </source>
</evidence>
<dbReference type="FunFam" id="3.90.550.50:FF:000027">
    <property type="entry name" value="Hexosyltransferase"/>
    <property type="match status" value="1"/>
</dbReference>
<protein>
    <recommendedName>
        <fullName evidence="13">Hexosyltransferase</fullName>
        <ecNumber evidence="13">2.4.1.-</ecNumber>
    </recommendedName>
</protein>
<evidence type="ECO:0000256" key="1">
    <source>
        <dbReference type="ARBA" id="ARBA00001936"/>
    </source>
</evidence>
<dbReference type="STRING" id="200361.A0A453KVL5"/>
<keyword evidence="12 13" id="KW-0464">Manganese</keyword>
<keyword evidence="8 13" id="KW-0735">Signal-anchor</keyword>
<reference evidence="14" key="3">
    <citation type="journal article" date="2017" name="Nature">
        <title>Genome sequence of the progenitor of the wheat D genome Aegilops tauschii.</title>
        <authorList>
            <person name="Luo M.C."/>
            <person name="Gu Y.Q."/>
            <person name="Puiu D."/>
            <person name="Wang H."/>
            <person name="Twardziok S.O."/>
            <person name="Deal K.R."/>
            <person name="Huo N."/>
            <person name="Zhu T."/>
            <person name="Wang L."/>
            <person name="Wang Y."/>
            <person name="McGuire P.E."/>
            <person name="Liu S."/>
            <person name="Long H."/>
            <person name="Ramasamy R.K."/>
            <person name="Rodriguez J.C."/>
            <person name="Van S.L."/>
            <person name="Yuan L."/>
            <person name="Wang Z."/>
            <person name="Xia Z."/>
            <person name="Xiao L."/>
            <person name="Anderson O.D."/>
            <person name="Ouyang S."/>
            <person name="Liang Y."/>
            <person name="Zimin A.V."/>
            <person name="Pertea G."/>
            <person name="Qi P."/>
            <person name="Bennetzen J.L."/>
            <person name="Dai X."/>
            <person name="Dawson M.W."/>
            <person name="Muller H.G."/>
            <person name="Kugler K."/>
            <person name="Rivarola-Duarte L."/>
            <person name="Spannagl M."/>
            <person name="Mayer K.F.X."/>
            <person name="Lu F.H."/>
            <person name="Bevan M.W."/>
            <person name="Leroy P."/>
            <person name="Li P."/>
            <person name="You F.M."/>
            <person name="Sun Q."/>
            <person name="Liu Z."/>
            <person name="Lyons E."/>
            <person name="Wicker T."/>
            <person name="Salzberg S.L."/>
            <person name="Devos K.M."/>
            <person name="Dvorak J."/>
        </authorList>
    </citation>
    <scope>NUCLEOTIDE SEQUENCE [LARGE SCALE GENOMIC DNA]</scope>
    <source>
        <strain evidence="14">cv. AL8/78</strain>
    </source>
</reference>
<comment type="similarity">
    <text evidence="4 13">Belongs to the glycosyltransferase 31 family.</text>
</comment>
<keyword evidence="6" id="KW-0808">Transferase</keyword>
<reference evidence="14" key="4">
    <citation type="submission" date="2019-03" db="UniProtKB">
        <authorList>
            <consortium name="EnsemblPlants"/>
        </authorList>
    </citation>
    <scope>IDENTIFICATION</scope>
</reference>
<keyword evidence="5 13" id="KW-0328">Glycosyltransferase</keyword>
<evidence type="ECO:0000256" key="10">
    <source>
        <dbReference type="ARBA" id="ARBA00023034"/>
    </source>
</evidence>
<dbReference type="UniPathway" id="UPA00378"/>
<evidence type="ECO:0000256" key="6">
    <source>
        <dbReference type="ARBA" id="ARBA00022679"/>
    </source>
</evidence>
<comment type="subcellular location">
    <subcellularLocation>
        <location evidence="2 13">Golgi apparatus membrane</location>
        <topology evidence="2 13">Single-pass type II membrane protein</topology>
    </subcellularLocation>
</comment>
<evidence type="ECO:0000256" key="4">
    <source>
        <dbReference type="ARBA" id="ARBA00008661"/>
    </source>
</evidence>
<evidence type="ECO:0000256" key="9">
    <source>
        <dbReference type="ARBA" id="ARBA00022989"/>
    </source>
</evidence>
<dbReference type="PANTHER" id="PTHR11214:SF297">
    <property type="entry name" value="HEXOSYLTRANSFERASE"/>
    <property type="match status" value="1"/>
</dbReference>
<comment type="pathway">
    <text evidence="3">Protein modification; protein glycosylation.</text>
</comment>
<reference evidence="14" key="5">
    <citation type="journal article" date="2021" name="G3 (Bethesda)">
        <title>Aegilops tauschii genome assembly Aet v5.0 features greater sequence contiguity and improved annotation.</title>
        <authorList>
            <person name="Wang L."/>
            <person name="Zhu T."/>
            <person name="Rodriguez J.C."/>
            <person name="Deal K.R."/>
            <person name="Dubcovsky J."/>
            <person name="McGuire P.E."/>
            <person name="Lux T."/>
            <person name="Spannagl M."/>
            <person name="Mayer K.F.X."/>
            <person name="Baldrich P."/>
            <person name="Meyers B.C."/>
            <person name="Huo N."/>
            <person name="Gu Y.Q."/>
            <person name="Zhou H."/>
            <person name="Devos K.M."/>
            <person name="Bennetzen J.L."/>
            <person name="Unver T."/>
            <person name="Budak H."/>
            <person name="Gulick P.J."/>
            <person name="Galiba G."/>
            <person name="Kalapos B."/>
            <person name="Nelson D.R."/>
            <person name="Li P."/>
            <person name="You F.M."/>
            <person name="Luo M.C."/>
            <person name="Dvorak J."/>
        </authorList>
    </citation>
    <scope>NUCLEOTIDE SEQUENCE [LARGE SCALE GENOMIC DNA]</scope>
    <source>
        <strain evidence="14">cv. AL8/78</strain>
    </source>
</reference>
<dbReference type="Gramene" id="AET5Gv20526700.1">
    <property type="protein sequence ID" value="AET5Gv20526700.1"/>
    <property type="gene ID" value="AET5Gv20526700"/>
</dbReference>
<evidence type="ECO:0000256" key="8">
    <source>
        <dbReference type="ARBA" id="ARBA00022968"/>
    </source>
</evidence>
<keyword evidence="15" id="KW-1185">Reference proteome</keyword>
<dbReference type="PANTHER" id="PTHR11214">
    <property type="entry name" value="BETA-1,3-N-ACETYLGLUCOSAMINYLTRANSFERASE"/>
    <property type="match status" value="1"/>
</dbReference>
<reference evidence="15" key="1">
    <citation type="journal article" date="2014" name="Science">
        <title>Ancient hybridizations among the ancestral genomes of bread wheat.</title>
        <authorList>
            <consortium name="International Wheat Genome Sequencing Consortium,"/>
            <person name="Marcussen T."/>
            <person name="Sandve S.R."/>
            <person name="Heier L."/>
            <person name="Spannagl M."/>
            <person name="Pfeifer M."/>
            <person name="Jakobsen K.S."/>
            <person name="Wulff B.B."/>
            <person name="Steuernagel B."/>
            <person name="Mayer K.F."/>
            <person name="Olsen O.A."/>
        </authorList>
    </citation>
    <scope>NUCLEOTIDE SEQUENCE [LARGE SCALE GENOMIC DNA]</scope>
    <source>
        <strain evidence="15">cv. AL8/78</strain>
    </source>
</reference>
<comment type="cofactor">
    <cofactor evidence="1 13">
        <name>Mn(2+)</name>
        <dbReference type="ChEBI" id="CHEBI:29035"/>
    </cofactor>
</comment>
<evidence type="ECO:0000256" key="3">
    <source>
        <dbReference type="ARBA" id="ARBA00004922"/>
    </source>
</evidence>
<evidence type="ECO:0000256" key="11">
    <source>
        <dbReference type="ARBA" id="ARBA00023136"/>
    </source>
</evidence>
<dbReference type="Proteomes" id="UP000015105">
    <property type="component" value="Chromosome 5D"/>
</dbReference>
<dbReference type="EC" id="2.4.1.-" evidence="13"/>
<keyword evidence="10 13" id="KW-0333">Golgi apparatus</keyword>
<organism evidence="14 15">
    <name type="scientific">Aegilops tauschii subsp. strangulata</name>
    <name type="common">Goatgrass</name>
    <dbReference type="NCBI Taxonomy" id="200361"/>
    <lineage>
        <taxon>Eukaryota</taxon>
        <taxon>Viridiplantae</taxon>
        <taxon>Streptophyta</taxon>
        <taxon>Embryophyta</taxon>
        <taxon>Tracheophyta</taxon>
        <taxon>Spermatophyta</taxon>
        <taxon>Magnoliopsida</taxon>
        <taxon>Liliopsida</taxon>
        <taxon>Poales</taxon>
        <taxon>Poaceae</taxon>
        <taxon>BOP clade</taxon>
        <taxon>Pooideae</taxon>
        <taxon>Triticodae</taxon>
        <taxon>Triticeae</taxon>
        <taxon>Triticinae</taxon>
        <taxon>Aegilops</taxon>
    </lineage>
</organism>
<dbReference type="GO" id="GO:0000139">
    <property type="term" value="C:Golgi membrane"/>
    <property type="evidence" value="ECO:0007669"/>
    <property type="project" value="UniProtKB-SubCell"/>
</dbReference>
<keyword evidence="11 13" id="KW-0472">Membrane</keyword>
<accession>A0A453KVL5</accession>
<proteinExistence type="inferred from homology"/>
<dbReference type="Gene3D" id="3.90.550.50">
    <property type="match status" value="1"/>
</dbReference>
<keyword evidence="9 13" id="KW-1133">Transmembrane helix</keyword>
<dbReference type="AlphaFoldDB" id="A0A453KVL5"/>
<evidence type="ECO:0000256" key="13">
    <source>
        <dbReference type="RuleBase" id="RU363063"/>
    </source>
</evidence>
<sequence>PHLSLPTPLHIARTQRTKIHSTMTPHHRKLHVPVPSLATATLLLLPLALLAAVLVAVYHNEFALQSYLARPTCPSNDSDTSLTGRHVDVRVAPDFRLLIGVLTLPGLYERRHLMRTVYALQQPNLTAHVDVRFVFCRLASEEQRVLVALEAMQHGDVVELDCPENMDNGKTHAYLSSVPALFGDRAYDFVMKTDDDTFLRLPQLVESLNRAPREDLYYGCMVPCDVVRAQENEYMSGMGYVISWDLVEWIVAAADQIRNHTVGPEDRLVSSWFRGAGKGKNRVDTKPAMYGFPDRADHCAHELVPDTIAVHKLKNNGRWATTLKYFNFTAGLQSSKFYRMD</sequence>
<keyword evidence="7 13" id="KW-0812">Transmembrane</keyword>
<dbReference type="GO" id="GO:0016758">
    <property type="term" value="F:hexosyltransferase activity"/>
    <property type="evidence" value="ECO:0007669"/>
    <property type="project" value="InterPro"/>
</dbReference>
<evidence type="ECO:0000256" key="7">
    <source>
        <dbReference type="ARBA" id="ARBA00022692"/>
    </source>
</evidence>
<evidence type="ECO:0000256" key="5">
    <source>
        <dbReference type="ARBA" id="ARBA00022676"/>
    </source>
</evidence>